<dbReference type="Gene3D" id="3.30.750.80">
    <property type="entry name" value="RNA methyltransferase domain (HRMD) like"/>
    <property type="match status" value="1"/>
</dbReference>
<dbReference type="PANTHER" id="PTHR43042">
    <property type="entry name" value="SAM-DEPENDENT METHYLTRANSFERASE"/>
    <property type="match status" value="1"/>
</dbReference>
<dbReference type="InterPro" id="IPR019614">
    <property type="entry name" value="SAM-dep_methyl-trfase"/>
</dbReference>
<keyword evidence="6" id="KW-1185">Reference proteome</keyword>
<dbReference type="GO" id="GO:0032259">
    <property type="term" value="P:methylation"/>
    <property type="evidence" value="ECO:0007669"/>
    <property type="project" value="UniProtKB-KW"/>
</dbReference>
<evidence type="ECO:0000256" key="2">
    <source>
        <dbReference type="ARBA" id="ARBA00022679"/>
    </source>
</evidence>
<dbReference type="Proteomes" id="UP000569951">
    <property type="component" value="Unassembled WGS sequence"/>
</dbReference>
<dbReference type="AlphaFoldDB" id="A0A841HVU8"/>
<dbReference type="SUPFAM" id="SSF53335">
    <property type="entry name" value="S-adenosyl-L-methionine-dependent methyltransferases"/>
    <property type="match status" value="1"/>
</dbReference>
<dbReference type="EMBL" id="JACHHG010000003">
    <property type="protein sequence ID" value="MBB6097517.1"/>
    <property type="molecule type" value="Genomic_DNA"/>
</dbReference>
<evidence type="ECO:0000313" key="6">
    <source>
        <dbReference type="Proteomes" id="UP000569951"/>
    </source>
</evidence>
<dbReference type="CDD" id="cd11572">
    <property type="entry name" value="RlmI_M_like"/>
    <property type="match status" value="1"/>
</dbReference>
<dbReference type="EC" id="2.1.1.191" evidence="5"/>
<keyword evidence="1 5" id="KW-0489">Methyltransferase</keyword>
<dbReference type="RefSeq" id="WP_183985043.1">
    <property type="nucleotide sequence ID" value="NZ_JACHHG010000003.1"/>
</dbReference>
<evidence type="ECO:0000256" key="3">
    <source>
        <dbReference type="ARBA" id="ARBA00022691"/>
    </source>
</evidence>
<reference evidence="5 6" key="1">
    <citation type="submission" date="2020-08" db="EMBL/GenBank/DDBJ databases">
        <title>Genomic Encyclopedia of Type Strains, Phase IV (KMG-IV): sequencing the most valuable type-strain genomes for metagenomic binning, comparative biology and taxonomic classification.</title>
        <authorList>
            <person name="Goeker M."/>
        </authorList>
    </citation>
    <scope>NUCLEOTIDE SEQUENCE [LARGE SCALE GENOMIC DNA]</scope>
    <source>
        <strain evidence="5 6">DSM 21458</strain>
    </source>
</reference>
<dbReference type="PANTHER" id="PTHR43042:SF3">
    <property type="entry name" value="RIBOSOMAL RNA LARGE SUBUNIT METHYLTRANSFERASE YWBD-RELATED"/>
    <property type="match status" value="1"/>
</dbReference>
<evidence type="ECO:0000256" key="1">
    <source>
        <dbReference type="ARBA" id="ARBA00022603"/>
    </source>
</evidence>
<sequence length="323" mass="35641">MWSTTDLHRRLKAARHLRTALEADERTTLYRLVNAAGDDLAGFTVDRFGPVGVLSSYQDFSEAQEQQLAEAVAEVFELESVYLKRRPLEARHAANVERERLSPEHPLVGPERPELEALEGGLRYRIRPGSDLSVGIFTDMRPARAWLRQQAPASVLNTFAYTCAFGLSARAGGGDTVKNLDASRKVLAWGRENYALNGFEAPESDFIYGDVFDWLSRFARRGQTFEAVILDPPSFARGKSGTFRAERDYDDLTALAARVVAPGGLLLAATNHAGVPRPAFERTVTSGLEAAGRRAVQAQRLGAGEDYPTRGEGHLKVWALRLN</sequence>
<name>A0A841HVU8_9DEIO</name>
<accession>A0A841HVU8</accession>
<proteinExistence type="predicted"/>
<evidence type="ECO:0000313" key="5">
    <source>
        <dbReference type="EMBL" id="MBB6097517.1"/>
    </source>
</evidence>
<dbReference type="GO" id="GO:0008168">
    <property type="term" value="F:methyltransferase activity"/>
    <property type="evidence" value="ECO:0007669"/>
    <property type="project" value="UniProtKB-KW"/>
</dbReference>
<organism evidence="5 6">
    <name type="scientific">Deinobacterium chartae</name>
    <dbReference type="NCBI Taxonomy" id="521158"/>
    <lineage>
        <taxon>Bacteria</taxon>
        <taxon>Thermotogati</taxon>
        <taxon>Deinococcota</taxon>
        <taxon>Deinococci</taxon>
        <taxon>Deinococcales</taxon>
        <taxon>Deinococcaceae</taxon>
        <taxon>Deinobacterium</taxon>
    </lineage>
</organism>
<keyword evidence="3" id="KW-0949">S-adenosyl-L-methionine</keyword>
<protein>
    <submittedName>
        <fullName evidence="5">23S rRNA (Cytosine1962-C5)-methyltransferase</fullName>
        <ecNumber evidence="5">2.1.1.191</ecNumber>
    </submittedName>
</protein>
<dbReference type="InterPro" id="IPR029063">
    <property type="entry name" value="SAM-dependent_MTases_sf"/>
</dbReference>
<dbReference type="Pfam" id="PF10672">
    <property type="entry name" value="Methyltrans_SAM"/>
    <property type="match status" value="1"/>
</dbReference>
<feature type="domain" description="S-adenosylmethionine-dependent methyltransferase" evidence="4">
    <location>
        <begin position="115"/>
        <end position="275"/>
    </location>
</feature>
<gene>
    <name evidence="5" type="ORF">HNR42_000934</name>
</gene>
<comment type="caution">
    <text evidence="5">The sequence shown here is derived from an EMBL/GenBank/DDBJ whole genome shotgun (WGS) entry which is preliminary data.</text>
</comment>
<keyword evidence="2 5" id="KW-0808">Transferase</keyword>
<dbReference type="Gene3D" id="3.40.50.150">
    <property type="entry name" value="Vaccinia Virus protein VP39"/>
    <property type="match status" value="1"/>
</dbReference>
<evidence type="ECO:0000259" key="4">
    <source>
        <dbReference type="Pfam" id="PF10672"/>
    </source>
</evidence>